<dbReference type="InterPro" id="IPR050109">
    <property type="entry name" value="HTH-type_TetR-like_transc_reg"/>
</dbReference>
<feature type="DNA-binding region" description="H-T-H motif" evidence="4">
    <location>
        <begin position="43"/>
        <end position="62"/>
    </location>
</feature>
<dbReference type="SUPFAM" id="SSF46689">
    <property type="entry name" value="Homeodomain-like"/>
    <property type="match status" value="1"/>
</dbReference>
<dbReference type="InterPro" id="IPR009057">
    <property type="entry name" value="Homeodomain-like_sf"/>
</dbReference>
<organism evidence="6 7">
    <name type="scientific">Allosphingosinicella deserti</name>
    <dbReference type="NCBI Taxonomy" id="2116704"/>
    <lineage>
        <taxon>Bacteria</taxon>
        <taxon>Pseudomonadati</taxon>
        <taxon>Pseudomonadota</taxon>
        <taxon>Alphaproteobacteria</taxon>
        <taxon>Sphingomonadales</taxon>
        <taxon>Sphingomonadaceae</taxon>
        <taxon>Allosphingosinicella</taxon>
    </lineage>
</organism>
<evidence type="ECO:0000256" key="3">
    <source>
        <dbReference type="ARBA" id="ARBA00023163"/>
    </source>
</evidence>
<dbReference type="AlphaFoldDB" id="A0A2P7QYS7"/>
<dbReference type="PANTHER" id="PTHR30055:SF234">
    <property type="entry name" value="HTH-TYPE TRANSCRIPTIONAL REGULATOR BETI"/>
    <property type="match status" value="1"/>
</dbReference>
<dbReference type="InterPro" id="IPR001647">
    <property type="entry name" value="HTH_TetR"/>
</dbReference>
<protein>
    <submittedName>
        <fullName evidence="6">TetR/AcrR family transcriptional regulator</fullName>
    </submittedName>
</protein>
<dbReference type="Proteomes" id="UP000241167">
    <property type="component" value="Unassembled WGS sequence"/>
</dbReference>
<gene>
    <name evidence="6" type="ORF">C7I55_01645</name>
</gene>
<dbReference type="PRINTS" id="PR00455">
    <property type="entry name" value="HTHTETR"/>
</dbReference>
<evidence type="ECO:0000256" key="4">
    <source>
        <dbReference type="PROSITE-ProRule" id="PRU00335"/>
    </source>
</evidence>
<comment type="caution">
    <text evidence="6">The sequence shown here is derived from an EMBL/GenBank/DDBJ whole genome shotgun (WGS) entry which is preliminary data.</text>
</comment>
<evidence type="ECO:0000313" key="6">
    <source>
        <dbReference type="EMBL" id="PSJ43116.1"/>
    </source>
</evidence>
<evidence type="ECO:0000259" key="5">
    <source>
        <dbReference type="PROSITE" id="PS50977"/>
    </source>
</evidence>
<dbReference type="GO" id="GO:0000976">
    <property type="term" value="F:transcription cis-regulatory region binding"/>
    <property type="evidence" value="ECO:0007669"/>
    <property type="project" value="TreeGrafter"/>
</dbReference>
<dbReference type="PANTHER" id="PTHR30055">
    <property type="entry name" value="HTH-TYPE TRANSCRIPTIONAL REGULATOR RUTR"/>
    <property type="match status" value="1"/>
</dbReference>
<evidence type="ECO:0000313" key="7">
    <source>
        <dbReference type="Proteomes" id="UP000241167"/>
    </source>
</evidence>
<feature type="domain" description="HTH tetR-type" evidence="5">
    <location>
        <begin position="20"/>
        <end position="80"/>
    </location>
</feature>
<accession>A0A2P7QYS7</accession>
<reference evidence="6 7" key="1">
    <citation type="submission" date="2018-03" db="EMBL/GenBank/DDBJ databases">
        <title>The draft genome of Sphingosinicella sp. GL-C-18.</title>
        <authorList>
            <person name="Liu L."/>
            <person name="Li L."/>
            <person name="Liang L."/>
            <person name="Zhang X."/>
            <person name="Wang T."/>
        </authorList>
    </citation>
    <scope>NUCLEOTIDE SEQUENCE [LARGE SCALE GENOMIC DNA]</scope>
    <source>
        <strain evidence="6 7">GL-C-18</strain>
    </source>
</reference>
<keyword evidence="3" id="KW-0804">Transcription</keyword>
<dbReference type="OrthoDB" id="7584337at2"/>
<sequence length="219" mass="24216">MNESKTKRTYSSAARAEAAEETRARILTRARALFGTHGIEAVTIAEIARQSGVSASTVYAVFKSKEGILRSLMEQALFGPSTQAAQQILANVGDPVEAIALTARVSRSIYESESRELGPLRNVSGYAPALRTIEEEFEQARYAMQEERLDRLFAAGLAKPGISLAEARRILWMYTSRDVYRMLVVGGGWTHDRYEEWLSQTLVEALVNALEMGGRAQRG</sequence>
<evidence type="ECO:0000256" key="2">
    <source>
        <dbReference type="ARBA" id="ARBA00023125"/>
    </source>
</evidence>
<evidence type="ECO:0000256" key="1">
    <source>
        <dbReference type="ARBA" id="ARBA00023015"/>
    </source>
</evidence>
<dbReference type="PROSITE" id="PS50977">
    <property type="entry name" value="HTH_TETR_2"/>
    <property type="match status" value="1"/>
</dbReference>
<proteinExistence type="predicted"/>
<dbReference type="GO" id="GO:0003700">
    <property type="term" value="F:DNA-binding transcription factor activity"/>
    <property type="evidence" value="ECO:0007669"/>
    <property type="project" value="TreeGrafter"/>
</dbReference>
<dbReference type="EMBL" id="PXYI01000001">
    <property type="protein sequence ID" value="PSJ43116.1"/>
    <property type="molecule type" value="Genomic_DNA"/>
</dbReference>
<keyword evidence="7" id="KW-1185">Reference proteome</keyword>
<dbReference type="RefSeq" id="WP_106511137.1">
    <property type="nucleotide sequence ID" value="NZ_PXYI01000001.1"/>
</dbReference>
<name>A0A2P7QYS7_9SPHN</name>
<keyword evidence="2 4" id="KW-0238">DNA-binding</keyword>
<dbReference type="Pfam" id="PF00440">
    <property type="entry name" value="TetR_N"/>
    <property type="match status" value="1"/>
</dbReference>
<dbReference type="Gene3D" id="1.10.357.10">
    <property type="entry name" value="Tetracycline Repressor, domain 2"/>
    <property type="match status" value="1"/>
</dbReference>
<keyword evidence="1" id="KW-0805">Transcription regulation</keyword>